<evidence type="ECO:0000313" key="2">
    <source>
        <dbReference type="EMBL" id="EHM13220.1"/>
    </source>
</evidence>
<feature type="domain" description="Transglycosylase SLT" evidence="1">
    <location>
        <begin position="117"/>
        <end position="212"/>
    </location>
</feature>
<dbReference type="Gene3D" id="1.10.530.10">
    <property type="match status" value="1"/>
</dbReference>
<dbReference type="HOGENOM" id="CLU_1178955_0_0_0"/>
<protein>
    <submittedName>
        <fullName evidence="2">Soluble lytic murein transglycosylase-like protein</fullName>
    </submittedName>
</protein>
<reference evidence="2 3" key="1">
    <citation type="submission" date="2011-11" db="EMBL/GenBank/DDBJ databases">
        <title>The Noncontiguous Finished genome of Jonquetella anthropi DSM 22815.</title>
        <authorList>
            <consortium name="US DOE Joint Genome Institute (JGI-PGF)"/>
            <person name="Lucas S."/>
            <person name="Copeland A."/>
            <person name="Lapidus A."/>
            <person name="Glavina del Rio T."/>
            <person name="Dalin E."/>
            <person name="Tice H."/>
            <person name="Bruce D."/>
            <person name="Goodwin L."/>
            <person name="Pitluck S."/>
            <person name="Peters L."/>
            <person name="Mikhailova N."/>
            <person name="Held B."/>
            <person name="Kyrpides N."/>
            <person name="Mavromatis K."/>
            <person name="Ivanova N."/>
            <person name="Markowitz V."/>
            <person name="Cheng J.-F."/>
            <person name="Hugenholtz P."/>
            <person name="Woyke T."/>
            <person name="Wu D."/>
            <person name="Gronow S."/>
            <person name="Wellnitz S."/>
            <person name="Brambilla E."/>
            <person name="Klenk H.-P."/>
            <person name="Eisen J.A."/>
        </authorList>
    </citation>
    <scope>NUCLEOTIDE SEQUENCE [LARGE SCALE GENOMIC DNA]</scope>
    <source>
        <strain evidence="2 3">DSM 22815</strain>
    </source>
</reference>
<dbReference type="eggNOG" id="COG0741">
    <property type="taxonomic scope" value="Bacteria"/>
</dbReference>
<keyword evidence="3" id="KW-1185">Reference proteome</keyword>
<sequence length="235" mass="26041">MDGDRSVRVLTYFSPPARTRWLKKASRAFLATATFFAAQGVVFASSVSQAEWDALTRKVLGNYEESKKASHRKVNLSPSPVQVSQPRTADVAQSISSFFRRFNPQLSQKTADQYSQYVCEASAHFGVDPALMGALIVRESGAKEKALSRSGAVGLTQVLWKVHKSTLPKAFSQIKTRKDLFEPENNIWAGTWIFSGYLKGAGGNEKAALLRYLGRNNTLYVQQVLAYRKEIAAGR</sequence>
<dbReference type="Proteomes" id="UP000003806">
    <property type="component" value="Chromosome"/>
</dbReference>
<dbReference type="InterPro" id="IPR023346">
    <property type="entry name" value="Lysozyme-like_dom_sf"/>
</dbReference>
<proteinExistence type="predicted"/>
<dbReference type="RefSeq" id="WP_008522897.1">
    <property type="nucleotide sequence ID" value="NZ_CM001376.1"/>
</dbReference>
<name>H0UKL1_9BACT</name>
<dbReference type="PANTHER" id="PTHR37423:SF2">
    <property type="entry name" value="MEMBRANE-BOUND LYTIC MUREIN TRANSGLYCOSYLASE C"/>
    <property type="match status" value="1"/>
</dbReference>
<evidence type="ECO:0000259" key="1">
    <source>
        <dbReference type="Pfam" id="PF01464"/>
    </source>
</evidence>
<organism evidence="2 3">
    <name type="scientific">Jonquetella anthropi DSM 22815</name>
    <dbReference type="NCBI Taxonomy" id="885272"/>
    <lineage>
        <taxon>Bacteria</taxon>
        <taxon>Thermotogati</taxon>
        <taxon>Synergistota</taxon>
        <taxon>Synergistia</taxon>
        <taxon>Synergistales</taxon>
        <taxon>Dethiosulfovibrionaceae</taxon>
        <taxon>Jonquetella</taxon>
    </lineage>
</organism>
<dbReference type="PANTHER" id="PTHR37423">
    <property type="entry name" value="SOLUBLE LYTIC MUREIN TRANSGLYCOSYLASE-RELATED"/>
    <property type="match status" value="1"/>
</dbReference>
<dbReference type="SUPFAM" id="SSF53955">
    <property type="entry name" value="Lysozyme-like"/>
    <property type="match status" value="1"/>
</dbReference>
<accession>H0UKL1</accession>
<dbReference type="InterPro" id="IPR008258">
    <property type="entry name" value="Transglycosylase_SLT_dom_1"/>
</dbReference>
<dbReference type="STRING" id="885272.JonanDRAFT_0845"/>
<gene>
    <name evidence="2" type="ORF">JonanDRAFT_0845</name>
</gene>
<dbReference type="Pfam" id="PF01464">
    <property type="entry name" value="SLT"/>
    <property type="match status" value="1"/>
</dbReference>
<dbReference type="AlphaFoldDB" id="H0UKL1"/>
<evidence type="ECO:0000313" key="3">
    <source>
        <dbReference type="Proteomes" id="UP000003806"/>
    </source>
</evidence>
<dbReference type="EMBL" id="CM001376">
    <property type="protein sequence ID" value="EHM13220.1"/>
    <property type="molecule type" value="Genomic_DNA"/>
</dbReference>